<evidence type="ECO:0000256" key="1">
    <source>
        <dbReference type="SAM" id="SignalP"/>
    </source>
</evidence>
<keyword evidence="1" id="KW-0732">Signal</keyword>
<evidence type="ECO:0000313" key="3">
    <source>
        <dbReference type="Proteomes" id="UP001275084"/>
    </source>
</evidence>
<name>A0AAJ0MHP3_9PEZI</name>
<reference evidence="2" key="1">
    <citation type="journal article" date="2023" name="Mol. Phylogenet. Evol.">
        <title>Genome-scale phylogeny and comparative genomics of the fungal order Sordariales.</title>
        <authorList>
            <person name="Hensen N."/>
            <person name="Bonometti L."/>
            <person name="Westerberg I."/>
            <person name="Brannstrom I.O."/>
            <person name="Guillou S."/>
            <person name="Cros-Aarteil S."/>
            <person name="Calhoun S."/>
            <person name="Haridas S."/>
            <person name="Kuo A."/>
            <person name="Mondo S."/>
            <person name="Pangilinan J."/>
            <person name="Riley R."/>
            <person name="LaButti K."/>
            <person name="Andreopoulos B."/>
            <person name="Lipzen A."/>
            <person name="Chen C."/>
            <person name="Yan M."/>
            <person name="Daum C."/>
            <person name="Ng V."/>
            <person name="Clum A."/>
            <person name="Steindorff A."/>
            <person name="Ohm R.A."/>
            <person name="Martin F."/>
            <person name="Silar P."/>
            <person name="Natvig D.O."/>
            <person name="Lalanne C."/>
            <person name="Gautier V."/>
            <person name="Ament-Velasquez S.L."/>
            <person name="Kruys A."/>
            <person name="Hutchinson M.I."/>
            <person name="Powell A.J."/>
            <person name="Barry K."/>
            <person name="Miller A.N."/>
            <person name="Grigoriev I.V."/>
            <person name="Debuchy R."/>
            <person name="Gladieux P."/>
            <person name="Hiltunen Thoren M."/>
            <person name="Johannesson H."/>
        </authorList>
    </citation>
    <scope>NUCLEOTIDE SEQUENCE</scope>
    <source>
        <strain evidence="2">CBS 955.72</strain>
    </source>
</reference>
<keyword evidence="3" id="KW-1185">Reference proteome</keyword>
<proteinExistence type="predicted"/>
<protein>
    <recommendedName>
        <fullName evidence="4">Secreted protein</fullName>
    </recommendedName>
</protein>
<evidence type="ECO:0000313" key="2">
    <source>
        <dbReference type="EMBL" id="KAK3359494.1"/>
    </source>
</evidence>
<dbReference type="AlphaFoldDB" id="A0AAJ0MHP3"/>
<feature type="chain" id="PRO_5042472482" description="Secreted protein" evidence="1">
    <location>
        <begin position="19"/>
        <end position="79"/>
    </location>
</feature>
<comment type="caution">
    <text evidence="2">The sequence shown here is derived from an EMBL/GenBank/DDBJ whole genome shotgun (WGS) entry which is preliminary data.</text>
</comment>
<accession>A0AAJ0MHP3</accession>
<dbReference type="Proteomes" id="UP001275084">
    <property type="component" value="Unassembled WGS sequence"/>
</dbReference>
<dbReference type="EMBL" id="JAUIQD010000002">
    <property type="protein sequence ID" value="KAK3359494.1"/>
    <property type="molecule type" value="Genomic_DNA"/>
</dbReference>
<organism evidence="2 3">
    <name type="scientific">Lasiosphaeria hispida</name>
    <dbReference type="NCBI Taxonomy" id="260671"/>
    <lineage>
        <taxon>Eukaryota</taxon>
        <taxon>Fungi</taxon>
        <taxon>Dikarya</taxon>
        <taxon>Ascomycota</taxon>
        <taxon>Pezizomycotina</taxon>
        <taxon>Sordariomycetes</taxon>
        <taxon>Sordariomycetidae</taxon>
        <taxon>Sordariales</taxon>
        <taxon>Lasiosphaeriaceae</taxon>
        <taxon>Lasiosphaeria</taxon>
    </lineage>
</organism>
<feature type="signal peptide" evidence="1">
    <location>
        <begin position="1"/>
        <end position="18"/>
    </location>
</feature>
<reference evidence="2" key="2">
    <citation type="submission" date="2023-06" db="EMBL/GenBank/DDBJ databases">
        <authorList>
            <consortium name="Lawrence Berkeley National Laboratory"/>
            <person name="Haridas S."/>
            <person name="Hensen N."/>
            <person name="Bonometti L."/>
            <person name="Westerberg I."/>
            <person name="Brannstrom I.O."/>
            <person name="Guillou S."/>
            <person name="Cros-Aarteil S."/>
            <person name="Calhoun S."/>
            <person name="Kuo A."/>
            <person name="Mondo S."/>
            <person name="Pangilinan J."/>
            <person name="Riley R."/>
            <person name="Labutti K."/>
            <person name="Andreopoulos B."/>
            <person name="Lipzen A."/>
            <person name="Chen C."/>
            <person name="Yanf M."/>
            <person name="Daum C."/>
            <person name="Ng V."/>
            <person name="Clum A."/>
            <person name="Steindorff A."/>
            <person name="Ohm R."/>
            <person name="Martin F."/>
            <person name="Silar P."/>
            <person name="Natvig D."/>
            <person name="Lalanne C."/>
            <person name="Gautier V."/>
            <person name="Ament-Velasquez S.L."/>
            <person name="Kruys A."/>
            <person name="Hutchinson M.I."/>
            <person name="Powell A.J."/>
            <person name="Barry K."/>
            <person name="Miller A.N."/>
            <person name="Grigoriev I.V."/>
            <person name="Debuchy R."/>
            <person name="Gladieux P."/>
            <person name="Thoren M.H."/>
            <person name="Johannesson H."/>
        </authorList>
    </citation>
    <scope>NUCLEOTIDE SEQUENCE</scope>
    <source>
        <strain evidence="2">CBS 955.72</strain>
    </source>
</reference>
<gene>
    <name evidence="2" type="ORF">B0T25DRAFT_533130</name>
</gene>
<evidence type="ECO:0008006" key="4">
    <source>
        <dbReference type="Google" id="ProtNLM"/>
    </source>
</evidence>
<sequence length="79" mass="8800">MHQFAAFIRSTLPISVLAARAPCGDGTRSTLRRTCLTYSGAYTWSRVHPRPNPPPFGRCATVVWWVSPEKGRLRGLRCG</sequence>